<dbReference type="GO" id="GO:0003677">
    <property type="term" value="F:DNA binding"/>
    <property type="evidence" value="ECO:0007669"/>
    <property type="project" value="UniProtKB-KW"/>
</dbReference>
<dbReference type="Gene3D" id="1.10.1740.10">
    <property type="match status" value="1"/>
</dbReference>
<keyword evidence="2" id="KW-0805">Transcription regulation</keyword>
<dbReference type="RefSeq" id="WP_215240823.1">
    <property type="nucleotide sequence ID" value="NZ_CAJRAF010000002.1"/>
</dbReference>
<keyword evidence="8" id="KW-1185">Reference proteome</keyword>
<evidence type="ECO:0000256" key="3">
    <source>
        <dbReference type="ARBA" id="ARBA00023082"/>
    </source>
</evidence>
<dbReference type="Proteomes" id="UP000680038">
    <property type="component" value="Unassembled WGS sequence"/>
</dbReference>
<comment type="caution">
    <text evidence="7">The sequence shown here is derived from an EMBL/GenBank/DDBJ whole genome shotgun (WGS) entry which is preliminary data.</text>
</comment>
<dbReference type="SUPFAM" id="SSF88659">
    <property type="entry name" value="Sigma3 and sigma4 domains of RNA polymerase sigma factors"/>
    <property type="match status" value="1"/>
</dbReference>
<dbReference type="NCBIfam" id="TIGR02937">
    <property type="entry name" value="sigma70-ECF"/>
    <property type="match status" value="1"/>
</dbReference>
<dbReference type="GO" id="GO:0006352">
    <property type="term" value="P:DNA-templated transcription initiation"/>
    <property type="evidence" value="ECO:0007669"/>
    <property type="project" value="InterPro"/>
</dbReference>
<evidence type="ECO:0000256" key="5">
    <source>
        <dbReference type="ARBA" id="ARBA00023163"/>
    </source>
</evidence>
<dbReference type="PANTHER" id="PTHR43133:SF8">
    <property type="entry name" value="RNA POLYMERASE SIGMA FACTOR HI_1459-RELATED"/>
    <property type="match status" value="1"/>
</dbReference>
<dbReference type="GO" id="GO:0016987">
    <property type="term" value="F:sigma factor activity"/>
    <property type="evidence" value="ECO:0007669"/>
    <property type="project" value="UniProtKB-KW"/>
</dbReference>
<sequence length="195" mass="22904">MKLFTDREIVDAIFSKESRAVNAATEQVYKQNQKRITQFVCTNGGTKTDAEDLFQDLTIIFLNNVWNEKFSLRDNAQISTYLYSIAENLWYKKIRSSTSALRREKNYMDDFLAAAPDQDSPVQQVIAKEEENWSHVIFNKLRTEAQDVLKAYYDEKLSMSEIAIRLEYTNADTAKNRKYRAMEELKKLIKKFRPE</sequence>
<accession>A0A916NMW4</accession>
<feature type="domain" description="RNA polymerase sigma-70 region 2" evidence="6">
    <location>
        <begin position="29"/>
        <end position="97"/>
    </location>
</feature>
<dbReference type="PANTHER" id="PTHR43133">
    <property type="entry name" value="RNA POLYMERASE ECF-TYPE SIGMA FACTO"/>
    <property type="match status" value="1"/>
</dbReference>
<evidence type="ECO:0000313" key="8">
    <source>
        <dbReference type="Proteomes" id="UP000680038"/>
    </source>
</evidence>
<dbReference type="EMBL" id="CAJRAF010000002">
    <property type="protein sequence ID" value="CAG5009215.1"/>
    <property type="molecule type" value="Genomic_DNA"/>
</dbReference>
<evidence type="ECO:0000256" key="1">
    <source>
        <dbReference type="ARBA" id="ARBA00010641"/>
    </source>
</evidence>
<proteinExistence type="inferred from homology"/>
<comment type="similarity">
    <text evidence="1">Belongs to the sigma-70 factor family. ECF subfamily.</text>
</comment>
<keyword evidence="4" id="KW-0238">DNA-binding</keyword>
<protein>
    <recommendedName>
        <fullName evidence="6">RNA polymerase sigma-70 region 2 domain-containing protein</fullName>
    </recommendedName>
</protein>
<evidence type="ECO:0000256" key="4">
    <source>
        <dbReference type="ARBA" id="ARBA00023125"/>
    </source>
</evidence>
<dbReference type="InterPro" id="IPR007627">
    <property type="entry name" value="RNA_pol_sigma70_r2"/>
</dbReference>
<gene>
    <name evidence="7" type="ORF">DYBT9275_04447</name>
</gene>
<evidence type="ECO:0000259" key="6">
    <source>
        <dbReference type="Pfam" id="PF04542"/>
    </source>
</evidence>
<evidence type="ECO:0000256" key="2">
    <source>
        <dbReference type="ARBA" id="ARBA00023015"/>
    </source>
</evidence>
<keyword evidence="5" id="KW-0804">Transcription</keyword>
<evidence type="ECO:0000313" key="7">
    <source>
        <dbReference type="EMBL" id="CAG5009215.1"/>
    </source>
</evidence>
<dbReference type="InterPro" id="IPR013324">
    <property type="entry name" value="RNA_pol_sigma_r3/r4-like"/>
</dbReference>
<organism evidence="7 8">
    <name type="scientific">Dyadobacter helix</name>
    <dbReference type="NCBI Taxonomy" id="2822344"/>
    <lineage>
        <taxon>Bacteria</taxon>
        <taxon>Pseudomonadati</taxon>
        <taxon>Bacteroidota</taxon>
        <taxon>Cytophagia</taxon>
        <taxon>Cytophagales</taxon>
        <taxon>Spirosomataceae</taxon>
        <taxon>Dyadobacter</taxon>
    </lineage>
</organism>
<dbReference type="AlphaFoldDB" id="A0A916NMW4"/>
<dbReference type="Pfam" id="PF04542">
    <property type="entry name" value="Sigma70_r2"/>
    <property type="match status" value="1"/>
</dbReference>
<name>A0A916NMW4_9BACT</name>
<dbReference type="InterPro" id="IPR039425">
    <property type="entry name" value="RNA_pol_sigma-70-like"/>
</dbReference>
<reference evidence="7" key="1">
    <citation type="submission" date="2021-04" db="EMBL/GenBank/DDBJ databases">
        <authorList>
            <person name="Rodrigo-Torres L."/>
            <person name="Arahal R. D."/>
            <person name="Lucena T."/>
        </authorList>
    </citation>
    <scope>NUCLEOTIDE SEQUENCE</scope>
    <source>
        <strain evidence="7">CECT 9275</strain>
    </source>
</reference>
<dbReference type="Gene3D" id="1.10.10.10">
    <property type="entry name" value="Winged helix-like DNA-binding domain superfamily/Winged helix DNA-binding domain"/>
    <property type="match status" value="1"/>
</dbReference>
<dbReference type="InterPro" id="IPR036388">
    <property type="entry name" value="WH-like_DNA-bd_sf"/>
</dbReference>
<keyword evidence="3" id="KW-0731">Sigma factor</keyword>
<dbReference type="InterPro" id="IPR013325">
    <property type="entry name" value="RNA_pol_sigma_r2"/>
</dbReference>
<dbReference type="SUPFAM" id="SSF88946">
    <property type="entry name" value="Sigma2 domain of RNA polymerase sigma factors"/>
    <property type="match status" value="1"/>
</dbReference>
<dbReference type="InterPro" id="IPR014284">
    <property type="entry name" value="RNA_pol_sigma-70_dom"/>
</dbReference>